<proteinExistence type="predicted"/>
<evidence type="ECO:0000259" key="1">
    <source>
        <dbReference type="Pfam" id="PF04577"/>
    </source>
</evidence>
<accession>A0ABZ2HGU5</accession>
<evidence type="ECO:0000313" key="3">
    <source>
        <dbReference type="Proteomes" id="UP001364156"/>
    </source>
</evidence>
<evidence type="ECO:0000313" key="2">
    <source>
        <dbReference type="EMBL" id="WWR46492.1"/>
    </source>
</evidence>
<dbReference type="InterPro" id="IPR049625">
    <property type="entry name" value="Glyco_transf_61_cat"/>
</dbReference>
<reference evidence="2 3" key="1">
    <citation type="submission" date="2023-10" db="EMBL/GenBank/DDBJ databases">
        <title>Roseovarius strain S88 nov., isolated from a marine algae.</title>
        <authorList>
            <person name="Lee M.W."/>
            <person name="Lee J.K."/>
            <person name="Kim J.M."/>
            <person name="Choi D.G."/>
            <person name="Baek J.H."/>
            <person name="Bayburt H."/>
            <person name="Jung J.J."/>
            <person name="Han D.M."/>
            <person name="Jeon C.O."/>
        </authorList>
    </citation>
    <scope>NUCLEOTIDE SEQUENCE [LARGE SCALE GENOMIC DNA]</scope>
    <source>
        <strain evidence="2 3">S88</strain>
    </source>
</reference>
<keyword evidence="3" id="KW-1185">Reference proteome</keyword>
<dbReference type="RefSeq" id="WP_338549349.1">
    <property type="nucleotide sequence ID" value="NZ_CP146069.1"/>
</dbReference>
<name>A0ABZ2HGU5_9RHOB</name>
<sequence length="335" mass="37488">MSTSSKPVAPLTPLQLPEPRIERVRNALVVPVQKGGRLPNGVFRSNGTFCEHSRTLLSQNRFTDIPDRPDRRGVMRISGRHVFGGVMRDHFGHFLLESLGRLWVFDHLDDPVDGVLFSPRRSGERLARFNPKYESLFDAMADEAAPLMINAPVVVEELLLPSPGFGHQGWITGTPQFRAAVQPRLATAFPAKGGPDIYLSRTRLAGVEKAVDKEQRIERLMARAGYEIFHPQDHDISTQIAQYRAARRVVGPDGSALHLAAWAVRPNAKVAVIQRRHREKTVQSFVNQFEAFGVADVRLLNPLVAKNQQGMKEAGEPAPLYFRLLSRQLQENGFL</sequence>
<gene>
    <name evidence="2" type="ORF">RZ517_17270</name>
</gene>
<dbReference type="Proteomes" id="UP001364156">
    <property type="component" value="Chromosome"/>
</dbReference>
<organism evidence="2 3">
    <name type="scientific">Roseovarius phycicola</name>
    <dbReference type="NCBI Taxonomy" id="3080976"/>
    <lineage>
        <taxon>Bacteria</taxon>
        <taxon>Pseudomonadati</taxon>
        <taxon>Pseudomonadota</taxon>
        <taxon>Alphaproteobacteria</taxon>
        <taxon>Rhodobacterales</taxon>
        <taxon>Roseobacteraceae</taxon>
        <taxon>Roseovarius</taxon>
    </lineage>
</organism>
<dbReference type="Pfam" id="PF04577">
    <property type="entry name" value="Glyco_transf_61"/>
    <property type="match status" value="1"/>
</dbReference>
<protein>
    <submittedName>
        <fullName evidence="2">Glycosyltransferase 61 family protein</fullName>
    </submittedName>
</protein>
<dbReference type="EMBL" id="CP146069">
    <property type="protein sequence ID" value="WWR46492.1"/>
    <property type="molecule type" value="Genomic_DNA"/>
</dbReference>
<feature type="domain" description="Glycosyltransferase 61 catalytic" evidence="1">
    <location>
        <begin position="91"/>
        <end position="270"/>
    </location>
</feature>